<dbReference type="InterPro" id="IPR012327">
    <property type="entry name" value="MeTrfase_D12"/>
</dbReference>
<feature type="binding site" evidence="7">
    <location>
        <position position="193"/>
    </location>
    <ligand>
        <name>S-adenosyl-L-methionine</name>
        <dbReference type="ChEBI" id="CHEBI:59789"/>
    </ligand>
</feature>
<evidence type="ECO:0000256" key="4">
    <source>
        <dbReference type="ARBA" id="ARBA00022679"/>
    </source>
</evidence>
<dbReference type="InterPro" id="IPR023095">
    <property type="entry name" value="Ade_MeTrfase_dom_2"/>
</dbReference>
<dbReference type="InterPro" id="IPR029063">
    <property type="entry name" value="SAM-dependent_MTases_sf"/>
</dbReference>
<dbReference type="PRINTS" id="PR00505">
    <property type="entry name" value="D12N6MTFRASE"/>
</dbReference>
<protein>
    <recommendedName>
        <fullName evidence="2 8">Site-specific DNA-methyltransferase (adenine-specific)</fullName>
        <ecNumber evidence="2 8">2.1.1.72</ecNumber>
    </recommendedName>
</protein>
<dbReference type="InterPro" id="IPR002052">
    <property type="entry name" value="DNA_methylase_N6_adenine_CS"/>
</dbReference>
<organism evidence="9 10">
    <name type="scientific">Tectimicrobiota bacterium</name>
    <dbReference type="NCBI Taxonomy" id="2528274"/>
    <lineage>
        <taxon>Bacteria</taxon>
        <taxon>Pseudomonadati</taxon>
        <taxon>Nitrospinota/Tectimicrobiota group</taxon>
        <taxon>Candidatus Tectimicrobiota</taxon>
    </lineage>
</organism>
<dbReference type="EC" id="2.1.1.72" evidence="2 8"/>
<reference evidence="9" key="1">
    <citation type="submission" date="2020-07" db="EMBL/GenBank/DDBJ databases">
        <title>Huge and variable diversity of episymbiotic CPR bacteria and DPANN archaea in groundwater ecosystems.</title>
        <authorList>
            <person name="He C.Y."/>
            <person name="Keren R."/>
            <person name="Whittaker M."/>
            <person name="Farag I.F."/>
            <person name="Doudna J."/>
            <person name="Cate J.H.D."/>
            <person name="Banfield J.F."/>
        </authorList>
    </citation>
    <scope>NUCLEOTIDE SEQUENCE</scope>
    <source>
        <strain evidence="9">NC_groundwater_763_Ag_S-0.2um_68_21</strain>
    </source>
</reference>
<dbReference type="Pfam" id="PF02086">
    <property type="entry name" value="MethyltransfD12"/>
    <property type="match status" value="1"/>
</dbReference>
<keyword evidence="3 8" id="KW-0489">Methyltransferase</keyword>
<evidence type="ECO:0000256" key="5">
    <source>
        <dbReference type="ARBA" id="ARBA00022691"/>
    </source>
</evidence>
<feature type="binding site" evidence="7">
    <location>
        <position position="70"/>
    </location>
    <ligand>
        <name>S-adenosyl-L-methionine</name>
        <dbReference type="ChEBI" id="CHEBI:59789"/>
    </ligand>
</feature>
<dbReference type="PANTHER" id="PTHR30481:SF3">
    <property type="entry name" value="DNA ADENINE METHYLASE"/>
    <property type="match status" value="1"/>
</dbReference>
<sequence length="275" mass="31433">MPTRAPQAERPALRPPLKWAGGKRWLVPYLRHIWEGYVGAHGHAPRLVEPLCGGLAVALEIRPRRALLNDINPHVGNFYRWLKRGLVIPEDLEMANDSGLYYAHRARFNELLKEGKETGAEAAALFYYLNRTGYNGLCRFNNSGGFNVPFGRYAKINYARDFTPYRAALRGWRFTSGDFERIPLERGDFVYADPPYDVEFTKYAKEGFGWDDQVRLAGWLARHKGPVVASNQATERIVRLYRKLGFRLAFLEAPRMISCKADGRKRVMEVVGVRG</sequence>
<evidence type="ECO:0000256" key="3">
    <source>
        <dbReference type="ARBA" id="ARBA00022603"/>
    </source>
</evidence>
<feature type="binding site" evidence="7">
    <location>
        <position position="19"/>
    </location>
    <ligand>
        <name>S-adenosyl-L-methionine</name>
        <dbReference type="ChEBI" id="CHEBI:59789"/>
    </ligand>
</feature>
<comment type="similarity">
    <text evidence="1 8">Belongs to the N(4)/N(6)-methyltransferase family.</text>
</comment>
<dbReference type="AlphaFoldDB" id="A0A932MM22"/>
<gene>
    <name evidence="9" type="ORF">HYZ11_09415</name>
</gene>
<dbReference type="Proteomes" id="UP000782312">
    <property type="component" value="Unassembled WGS sequence"/>
</dbReference>
<evidence type="ECO:0000256" key="8">
    <source>
        <dbReference type="RuleBase" id="RU361257"/>
    </source>
</evidence>
<dbReference type="InterPro" id="IPR012263">
    <property type="entry name" value="M_m6A_EcoRV"/>
</dbReference>
<dbReference type="PANTHER" id="PTHR30481">
    <property type="entry name" value="DNA ADENINE METHYLASE"/>
    <property type="match status" value="1"/>
</dbReference>
<feature type="binding site" evidence="7">
    <location>
        <position position="23"/>
    </location>
    <ligand>
        <name>S-adenosyl-L-methionine</name>
        <dbReference type="ChEBI" id="CHEBI:59789"/>
    </ligand>
</feature>
<evidence type="ECO:0000313" key="9">
    <source>
        <dbReference type="EMBL" id="MBI3127809.1"/>
    </source>
</evidence>
<keyword evidence="5 8" id="KW-0949">S-adenosyl-L-methionine</keyword>
<keyword evidence="4 8" id="KW-0808">Transferase</keyword>
<evidence type="ECO:0000313" key="10">
    <source>
        <dbReference type="Proteomes" id="UP000782312"/>
    </source>
</evidence>
<evidence type="ECO:0000256" key="2">
    <source>
        <dbReference type="ARBA" id="ARBA00011900"/>
    </source>
</evidence>
<dbReference type="GO" id="GO:0032259">
    <property type="term" value="P:methylation"/>
    <property type="evidence" value="ECO:0007669"/>
    <property type="project" value="UniProtKB-KW"/>
</dbReference>
<evidence type="ECO:0000256" key="1">
    <source>
        <dbReference type="ARBA" id="ARBA00006594"/>
    </source>
</evidence>
<comment type="caution">
    <text evidence="9">The sequence shown here is derived from an EMBL/GenBank/DDBJ whole genome shotgun (WGS) entry which is preliminary data.</text>
</comment>
<dbReference type="PIRSF" id="PIRSF000398">
    <property type="entry name" value="M_m6A_EcoRV"/>
    <property type="match status" value="1"/>
</dbReference>
<comment type="catalytic activity">
    <reaction evidence="6 8">
        <text>a 2'-deoxyadenosine in DNA + S-adenosyl-L-methionine = an N(6)-methyl-2'-deoxyadenosine in DNA + S-adenosyl-L-homocysteine + H(+)</text>
        <dbReference type="Rhea" id="RHEA:15197"/>
        <dbReference type="Rhea" id="RHEA-COMP:12418"/>
        <dbReference type="Rhea" id="RHEA-COMP:12419"/>
        <dbReference type="ChEBI" id="CHEBI:15378"/>
        <dbReference type="ChEBI" id="CHEBI:57856"/>
        <dbReference type="ChEBI" id="CHEBI:59789"/>
        <dbReference type="ChEBI" id="CHEBI:90615"/>
        <dbReference type="ChEBI" id="CHEBI:90616"/>
        <dbReference type="EC" id="2.1.1.72"/>
    </reaction>
</comment>
<dbReference type="Gene3D" id="3.40.50.150">
    <property type="entry name" value="Vaccinia Virus protein VP39"/>
    <property type="match status" value="1"/>
</dbReference>
<evidence type="ECO:0000256" key="7">
    <source>
        <dbReference type="PIRSR" id="PIRSR000398-1"/>
    </source>
</evidence>
<dbReference type="SUPFAM" id="SSF53335">
    <property type="entry name" value="S-adenosyl-L-methionine-dependent methyltransferases"/>
    <property type="match status" value="1"/>
</dbReference>
<dbReference type="GO" id="GO:0006298">
    <property type="term" value="P:mismatch repair"/>
    <property type="evidence" value="ECO:0007669"/>
    <property type="project" value="TreeGrafter"/>
</dbReference>
<dbReference type="GO" id="GO:0009007">
    <property type="term" value="F:site-specific DNA-methyltransferase (adenine-specific) activity"/>
    <property type="evidence" value="ECO:0007669"/>
    <property type="project" value="UniProtKB-UniRule"/>
</dbReference>
<dbReference type="NCBIfam" id="TIGR00571">
    <property type="entry name" value="dam"/>
    <property type="match status" value="1"/>
</dbReference>
<dbReference type="GO" id="GO:0043565">
    <property type="term" value="F:sequence-specific DNA binding"/>
    <property type="evidence" value="ECO:0007669"/>
    <property type="project" value="TreeGrafter"/>
</dbReference>
<dbReference type="PROSITE" id="PS00092">
    <property type="entry name" value="N6_MTASE"/>
    <property type="match status" value="1"/>
</dbReference>
<accession>A0A932MM22</accession>
<dbReference type="Gene3D" id="1.10.1020.10">
    <property type="entry name" value="Adenine-specific Methyltransferase, Domain 2"/>
    <property type="match status" value="1"/>
</dbReference>
<proteinExistence type="inferred from homology"/>
<dbReference type="EMBL" id="JACPUR010000019">
    <property type="protein sequence ID" value="MBI3127809.1"/>
    <property type="molecule type" value="Genomic_DNA"/>
</dbReference>
<dbReference type="GO" id="GO:1904047">
    <property type="term" value="F:S-adenosyl-L-methionine binding"/>
    <property type="evidence" value="ECO:0007669"/>
    <property type="project" value="TreeGrafter"/>
</dbReference>
<evidence type="ECO:0000256" key="6">
    <source>
        <dbReference type="ARBA" id="ARBA00047942"/>
    </source>
</evidence>
<dbReference type="GO" id="GO:0009307">
    <property type="term" value="P:DNA restriction-modification system"/>
    <property type="evidence" value="ECO:0007669"/>
    <property type="project" value="InterPro"/>
</dbReference>
<name>A0A932MM22_UNCTE</name>